<name>A0A100W077_9MYCO</name>
<reference evidence="2" key="1">
    <citation type="journal article" date="2016" name="Genome Announc.">
        <title>Draft Genome Sequences of Five Rapidly Growing Mycobacterium Species, M. thermoresistibile, M. fortuitum subsp. acetamidolyticum, M. canariasense, M. brisbanense, and M. novocastrense.</title>
        <authorList>
            <person name="Katahira K."/>
            <person name="Ogura Y."/>
            <person name="Gotoh Y."/>
            <person name="Hayashi T."/>
        </authorList>
    </citation>
    <scope>NUCLEOTIDE SEQUENCE [LARGE SCALE GENOMIC DNA]</scope>
    <source>
        <strain evidence="2">JCM15654</strain>
    </source>
</reference>
<dbReference type="STRING" id="146020.RMCB_3294"/>
<keyword evidence="2" id="KW-1185">Reference proteome</keyword>
<dbReference type="EMBL" id="BCSX01000027">
    <property type="protein sequence ID" value="GAS89198.1"/>
    <property type="molecule type" value="Genomic_DNA"/>
</dbReference>
<reference evidence="2" key="2">
    <citation type="submission" date="2016-02" db="EMBL/GenBank/DDBJ databases">
        <title>Draft genome sequence of five rapidly growing Mycobacterium species.</title>
        <authorList>
            <person name="Katahira K."/>
            <person name="Gotou Y."/>
            <person name="Iida K."/>
            <person name="Ogura Y."/>
            <person name="Hayashi T."/>
        </authorList>
    </citation>
    <scope>NUCLEOTIDE SEQUENCE [LARGE SCALE GENOMIC DNA]</scope>
    <source>
        <strain evidence="2">JCM15654</strain>
    </source>
</reference>
<proteinExistence type="predicted"/>
<organism evidence="1 2">
    <name type="scientific">Mycolicibacterium brisbanense</name>
    <dbReference type="NCBI Taxonomy" id="146020"/>
    <lineage>
        <taxon>Bacteria</taxon>
        <taxon>Bacillati</taxon>
        <taxon>Actinomycetota</taxon>
        <taxon>Actinomycetes</taxon>
        <taxon>Mycobacteriales</taxon>
        <taxon>Mycobacteriaceae</taxon>
        <taxon>Mycolicibacterium</taxon>
    </lineage>
</organism>
<comment type="caution">
    <text evidence="1">The sequence shown here is derived from an EMBL/GenBank/DDBJ whole genome shotgun (WGS) entry which is preliminary data.</text>
</comment>
<dbReference type="AlphaFoldDB" id="A0A100W077"/>
<protein>
    <submittedName>
        <fullName evidence="1">Uncharacterized protein</fullName>
    </submittedName>
</protein>
<sequence length="130" mass="13811">MLTPEQRQVFAILAETLIPASDTMPSATSAEVSGALLDQVLGYRPDLVAALTAALDSSAGKDPEAALDSLATEQPERFEALTVLAAGAYFLSPAVKAAMPYDAAPRPARDDMDSYVDMLEHVVDRGFVIR</sequence>
<dbReference type="RefSeq" id="WP_029373919.1">
    <property type="nucleotide sequence ID" value="NZ_BCSX01000027.1"/>
</dbReference>
<dbReference type="OrthoDB" id="8447184at2"/>
<evidence type="ECO:0000313" key="2">
    <source>
        <dbReference type="Proteomes" id="UP000069620"/>
    </source>
</evidence>
<dbReference type="Proteomes" id="UP000069620">
    <property type="component" value="Unassembled WGS sequence"/>
</dbReference>
<evidence type="ECO:0000313" key="1">
    <source>
        <dbReference type="EMBL" id="GAS89198.1"/>
    </source>
</evidence>
<gene>
    <name evidence="1" type="ORF">RMCB_3294</name>
</gene>
<accession>A0A100W077</accession>